<dbReference type="RefSeq" id="WP_133989819.1">
    <property type="nucleotide sequence ID" value="NZ_SODV01000001.1"/>
</dbReference>
<evidence type="ECO:0000256" key="1">
    <source>
        <dbReference type="SAM" id="Phobius"/>
    </source>
</evidence>
<comment type="caution">
    <text evidence="2">The sequence shown here is derived from an EMBL/GenBank/DDBJ whole genome shotgun (WGS) entry which is preliminary data.</text>
</comment>
<feature type="transmembrane region" description="Helical" evidence="1">
    <location>
        <begin position="48"/>
        <end position="64"/>
    </location>
</feature>
<keyword evidence="1" id="KW-0472">Membrane</keyword>
<organism evidence="2 3">
    <name type="scientific">Dinghuibacter silviterrae</name>
    <dbReference type="NCBI Taxonomy" id="1539049"/>
    <lineage>
        <taxon>Bacteria</taxon>
        <taxon>Pseudomonadati</taxon>
        <taxon>Bacteroidota</taxon>
        <taxon>Chitinophagia</taxon>
        <taxon>Chitinophagales</taxon>
        <taxon>Chitinophagaceae</taxon>
        <taxon>Dinghuibacter</taxon>
    </lineage>
</organism>
<dbReference type="Proteomes" id="UP000294498">
    <property type="component" value="Unassembled WGS sequence"/>
</dbReference>
<proteinExistence type="predicted"/>
<keyword evidence="3" id="KW-1185">Reference proteome</keyword>
<dbReference type="AlphaFoldDB" id="A0A4R8DN96"/>
<evidence type="ECO:0000313" key="3">
    <source>
        <dbReference type="Proteomes" id="UP000294498"/>
    </source>
</evidence>
<sequence>MEFKYFKHSDEGYKLVKSTVLLYVVMILFGLMAAIGLWLVVSTGKMEGLWWALFCFALMGVAYYRQRFINVFIQPESGMIIVKRGSKVHREYPVDKFMNFQKTRVRTNGIASQWHVSMYVDDNGKNKNILLGVVFRQKAADRMIAETERLLQKDLNSRPALRAQGA</sequence>
<keyword evidence="1" id="KW-0812">Transmembrane</keyword>
<accession>A0A4R8DN96</accession>
<evidence type="ECO:0008006" key="4">
    <source>
        <dbReference type="Google" id="ProtNLM"/>
    </source>
</evidence>
<gene>
    <name evidence="2" type="ORF">EDB95_0277</name>
</gene>
<name>A0A4R8DN96_9BACT</name>
<evidence type="ECO:0000313" key="2">
    <source>
        <dbReference type="EMBL" id="TDW99268.1"/>
    </source>
</evidence>
<protein>
    <recommendedName>
        <fullName evidence="4">PH (Pleckstrin Homology) domain-containing protein</fullName>
    </recommendedName>
</protein>
<dbReference type="EMBL" id="SODV01000001">
    <property type="protein sequence ID" value="TDW99268.1"/>
    <property type="molecule type" value="Genomic_DNA"/>
</dbReference>
<keyword evidence="1" id="KW-1133">Transmembrane helix</keyword>
<reference evidence="2 3" key="1">
    <citation type="submission" date="2019-03" db="EMBL/GenBank/DDBJ databases">
        <title>Genomic Encyclopedia of Type Strains, Phase IV (KMG-IV): sequencing the most valuable type-strain genomes for metagenomic binning, comparative biology and taxonomic classification.</title>
        <authorList>
            <person name="Goeker M."/>
        </authorList>
    </citation>
    <scope>NUCLEOTIDE SEQUENCE [LARGE SCALE GENOMIC DNA]</scope>
    <source>
        <strain evidence="2 3">DSM 100059</strain>
    </source>
</reference>
<feature type="transmembrane region" description="Helical" evidence="1">
    <location>
        <begin position="20"/>
        <end position="42"/>
    </location>
</feature>